<reference evidence="1 2" key="1">
    <citation type="journal article" date="2018" name="Nat. Ecol. Evol.">
        <title>Pezizomycetes genomes reveal the molecular basis of ectomycorrhizal truffle lifestyle.</title>
        <authorList>
            <person name="Murat C."/>
            <person name="Payen T."/>
            <person name="Noel B."/>
            <person name="Kuo A."/>
            <person name="Morin E."/>
            <person name="Chen J."/>
            <person name="Kohler A."/>
            <person name="Krizsan K."/>
            <person name="Balestrini R."/>
            <person name="Da Silva C."/>
            <person name="Montanini B."/>
            <person name="Hainaut M."/>
            <person name="Levati E."/>
            <person name="Barry K.W."/>
            <person name="Belfiori B."/>
            <person name="Cichocki N."/>
            <person name="Clum A."/>
            <person name="Dockter R.B."/>
            <person name="Fauchery L."/>
            <person name="Guy J."/>
            <person name="Iotti M."/>
            <person name="Le Tacon F."/>
            <person name="Lindquist E.A."/>
            <person name="Lipzen A."/>
            <person name="Malagnac F."/>
            <person name="Mello A."/>
            <person name="Molinier V."/>
            <person name="Miyauchi S."/>
            <person name="Poulain J."/>
            <person name="Riccioni C."/>
            <person name="Rubini A."/>
            <person name="Sitrit Y."/>
            <person name="Splivallo R."/>
            <person name="Traeger S."/>
            <person name="Wang M."/>
            <person name="Zifcakova L."/>
            <person name="Wipf D."/>
            <person name="Zambonelli A."/>
            <person name="Paolocci F."/>
            <person name="Nowrousian M."/>
            <person name="Ottonello S."/>
            <person name="Baldrian P."/>
            <person name="Spatafora J.W."/>
            <person name="Henrissat B."/>
            <person name="Nagy L.G."/>
            <person name="Aury J.M."/>
            <person name="Wincker P."/>
            <person name="Grigoriev I.V."/>
            <person name="Bonfante P."/>
            <person name="Martin F.M."/>
        </authorList>
    </citation>
    <scope>NUCLEOTIDE SEQUENCE [LARGE SCALE GENOMIC DNA]</scope>
    <source>
        <strain evidence="1 2">120613-1</strain>
    </source>
</reference>
<dbReference type="EMBL" id="ML120360">
    <property type="protein sequence ID" value="RPB04051.1"/>
    <property type="molecule type" value="Genomic_DNA"/>
</dbReference>
<dbReference type="AlphaFoldDB" id="A0A3N4K6J3"/>
<proteinExistence type="predicted"/>
<organism evidence="1 2">
    <name type="scientific">Choiromyces venosus 120613-1</name>
    <dbReference type="NCBI Taxonomy" id="1336337"/>
    <lineage>
        <taxon>Eukaryota</taxon>
        <taxon>Fungi</taxon>
        <taxon>Dikarya</taxon>
        <taxon>Ascomycota</taxon>
        <taxon>Pezizomycotina</taxon>
        <taxon>Pezizomycetes</taxon>
        <taxon>Pezizales</taxon>
        <taxon>Tuberaceae</taxon>
        <taxon>Choiromyces</taxon>
    </lineage>
</organism>
<keyword evidence="2" id="KW-1185">Reference proteome</keyword>
<protein>
    <submittedName>
        <fullName evidence="1">Uncharacterized protein</fullName>
    </submittedName>
</protein>
<dbReference type="Proteomes" id="UP000276215">
    <property type="component" value="Unassembled WGS sequence"/>
</dbReference>
<accession>A0A3N4K6J3</accession>
<name>A0A3N4K6J3_9PEZI</name>
<sequence>MKFLGRLETCELQSHLAIPDGQISWIPSGTMGYPEQRKEGFISRKWKKNEKKGLFPFSYEALSQKIFIRSIDTSCRPFSRHTCMIACSSSSCSSLFVPIYYTSLYLPSYPLEHSLPSSRFSLFLNLHFWPRLLASFGIASLTFTAASGSVGQLSIGTRGGFLRISYESETSPFPVQRVKFYDDSEVPEILYGSARYPVQRDPG</sequence>
<gene>
    <name evidence="1" type="ORF">L873DRAFT_47782</name>
</gene>
<evidence type="ECO:0000313" key="1">
    <source>
        <dbReference type="EMBL" id="RPB04051.1"/>
    </source>
</evidence>
<evidence type="ECO:0000313" key="2">
    <source>
        <dbReference type="Proteomes" id="UP000276215"/>
    </source>
</evidence>